<name>A0A833SVR4_PHYIN</name>
<dbReference type="Proteomes" id="UP000602510">
    <property type="component" value="Unassembled WGS sequence"/>
</dbReference>
<evidence type="ECO:0000313" key="1">
    <source>
        <dbReference type="EMBL" id="KAF4046621.1"/>
    </source>
</evidence>
<keyword evidence="3" id="KW-1185">Reference proteome</keyword>
<dbReference type="EMBL" id="JAACNO010002868">
    <property type="protein sequence ID" value="KAF4130135.1"/>
    <property type="molecule type" value="Genomic_DNA"/>
</dbReference>
<organism evidence="1 3">
    <name type="scientific">Phytophthora infestans</name>
    <name type="common">Potato late blight agent</name>
    <name type="synonym">Botrytis infestans</name>
    <dbReference type="NCBI Taxonomy" id="4787"/>
    <lineage>
        <taxon>Eukaryota</taxon>
        <taxon>Sar</taxon>
        <taxon>Stramenopiles</taxon>
        <taxon>Oomycota</taxon>
        <taxon>Peronosporomycetes</taxon>
        <taxon>Peronosporales</taxon>
        <taxon>Peronosporaceae</taxon>
        <taxon>Phytophthora</taxon>
    </lineage>
</organism>
<proteinExistence type="predicted"/>
<dbReference type="AlphaFoldDB" id="A0A833SVR4"/>
<dbReference type="EMBL" id="WSZM01000015">
    <property type="protein sequence ID" value="KAF4046621.1"/>
    <property type="molecule type" value="Genomic_DNA"/>
</dbReference>
<reference evidence="1" key="1">
    <citation type="submission" date="2020-04" db="EMBL/GenBank/DDBJ databases">
        <title>Hybrid Assembly of Korean Phytophthora infestans isolates.</title>
        <authorList>
            <person name="Prokchorchik M."/>
            <person name="Lee Y."/>
            <person name="Seo J."/>
            <person name="Cho J.-H."/>
            <person name="Park Y.-E."/>
            <person name="Jang D.-C."/>
            <person name="Im J.-S."/>
            <person name="Choi J.-G."/>
            <person name="Park H.-J."/>
            <person name="Lee G.-B."/>
            <person name="Lee Y.-G."/>
            <person name="Hong S.-Y."/>
            <person name="Cho K."/>
            <person name="Sohn K.H."/>
        </authorList>
    </citation>
    <scope>NUCLEOTIDE SEQUENCE</scope>
    <source>
        <strain evidence="1">KR_1_A1</strain>
        <strain evidence="2">KR_2_A2</strain>
    </source>
</reference>
<gene>
    <name evidence="1" type="ORF">GN244_ATG01012</name>
    <name evidence="2" type="ORF">GN958_ATG20550</name>
</gene>
<protein>
    <submittedName>
        <fullName evidence="1">Uncharacterized protein</fullName>
    </submittedName>
</protein>
<evidence type="ECO:0000313" key="2">
    <source>
        <dbReference type="EMBL" id="KAF4130135.1"/>
    </source>
</evidence>
<sequence length="153" mass="17235">MEPIQLSQDFVDIAPPQFNSTLRLHEMLLNGTIGESGVLALESDRRLGDKYRALRSCDEQFNELINSGSAASQEDAGADPKMVYTEYLNCTGTALCEKPLLELKSCINSVMREEKHIRDCAQTRRLLERCMRSKSEELLQASQPQVFRPKATP</sequence>
<accession>A0A833SVR4</accession>
<comment type="caution">
    <text evidence="1">The sequence shown here is derived from an EMBL/GenBank/DDBJ whole genome shotgun (WGS) entry which is preliminary data.</text>
</comment>
<dbReference type="Proteomes" id="UP000704712">
    <property type="component" value="Unassembled WGS sequence"/>
</dbReference>
<evidence type="ECO:0000313" key="3">
    <source>
        <dbReference type="Proteomes" id="UP000602510"/>
    </source>
</evidence>